<dbReference type="AlphaFoldDB" id="A0A0L0D2J9"/>
<evidence type="ECO:0000313" key="3">
    <source>
        <dbReference type="Proteomes" id="UP000054408"/>
    </source>
</evidence>
<protein>
    <submittedName>
        <fullName evidence="2">Uncharacterized protein</fullName>
    </submittedName>
</protein>
<dbReference type="EMBL" id="GL349442">
    <property type="protein sequence ID" value="KNC46390.1"/>
    <property type="molecule type" value="Genomic_DNA"/>
</dbReference>
<name>A0A0L0D2J9_THETB</name>
<sequence>MSESSEVEEYGAWAAPDADYTTDDEGYVPPAAAFAAPPAPVVVYQPMPSVVDAASAGDAPPAAHESDALLPNGGTKAQKQYKEGCCASCCVVM</sequence>
<accession>A0A0L0D2J9</accession>
<feature type="region of interest" description="Disordered" evidence="1">
    <location>
        <begin position="53"/>
        <end position="74"/>
    </location>
</feature>
<organism evidence="2 3">
    <name type="scientific">Thecamonas trahens ATCC 50062</name>
    <dbReference type="NCBI Taxonomy" id="461836"/>
    <lineage>
        <taxon>Eukaryota</taxon>
        <taxon>Apusozoa</taxon>
        <taxon>Apusomonadida</taxon>
        <taxon>Apusomonadidae</taxon>
        <taxon>Thecamonas</taxon>
    </lineage>
</organism>
<dbReference type="RefSeq" id="XP_013760683.1">
    <property type="nucleotide sequence ID" value="XM_013905229.1"/>
</dbReference>
<dbReference type="GeneID" id="25562494"/>
<reference evidence="2 3" key="1">
    <citation type="submission" date="2010-05" db="EMBL/GenBank/DDBJ databases">
        <title>The Genome Sequence of Thecamonas trahens ATCC 50062.</title>
        <authorList>
            <consortium name="The Broad Institute Genome Sequencing Platform"/>
            <person name="Russ C."/>
            <person name="Cuomo C."/>
            <person name="Shea T."/>
            <person name="Young S.K."/>
            <person name="Zeng Q."/>
            <person name="Koehrsen M."/>
            <person name="Haas B."/>
            <person name="Borodovsky M."/>
            <person name="Guigo R."/>
            <person name="Alvarado L."/>
            <person name="Berlin A."/>
            <person name="Bochicchio J."/>
            <person name="Borenstein D."/>
            <person name="Chapman S."/>
            <person name="Chen Z."/>
            <person name="Freedman E."/>
            <person name="Gellesch M."/>
            <person name="Goldberg J."/>
            <person name="Griggs A."/>
            <person name="Gujja S."/>
            <person name="Heilman E."/>
            <person name="Heiman D."/>
            <person name="Hepburn T."/>
            <person name="Howarth C."/>
            <person name="Jen D."/>
            <person name="Larson L."/>
            <person name="Mehta T."/>
            <person name="Park D."/>
            <person name="Pearson M."/>
            <person name="Roberts A."/>
            <person name="Saif S."/>
            <person name="Shenoy N."/>
            <person name="Sisk P."/>
            <person name="Stolte C."/>
            <person name="Sykes S."/>
            <person name="Thomson T."/>
            <person name="Walk T."/>
            <person name="White J."/>
            <person name="Yandava C."/>
            <person name="Burger G."/>
            <person name="Gray M.W."/>
            <person name="Holland P.W.H."/>
            <person name="King N."/>
            <person name="Lang F.B.F."/>
            <person name="Roger A.J."/>
            <person name="Ruiz-Trillo I."/>
            <person name="Lander E."/>
            <person name="Nusbaum C."/>
        </authorList>
    </citation>
    <scope>NUCLEOTIDE SEQUENCE [LARGE SCALE GENOMIC DNA]</scope>
    <source>
        <strain evidence="2 3">ATCC 50062</strain>
    </source>
</reference>
<evidence type="ECO:0000256" key="1">
    <source>
        <dbReference type="SAM" id="MobiDB-lite"/>
    </source>
</evidence>
<proteinExistence type="predicted"/>
<dbReference type="Proteomes" id="UP000054408">
    <property type="component" value="Unassembled WGS sequence"/>
</dbReference>
<feature type="compositionally biased region" description="Low complexity" evidence="1">
    <location>
        <begin position="53"/>
        <end position="63"/>
    </location>
</feature>
<feature type="region of interest" description="Disordered" evidence="1">
    <location>
        <begin position="1"/>
        <end position="24"/>
    </location>
</feature>
<keyword evidence="3" id="KW-1185">Reference proteome</keyword>
<evidence type="ECO:0000313" key="2">
    <source>
        <dbReference type="EMBL" id="KNC46390.1"/>
    </source>
</evidence>
<gene>
    <name evidence="2" type="ORF">AMSG_02843</name>
</gene>